<dbReference type="Proteomes" id="UP001204798">
    <property type="component" value="Unassembled WGS sequence"/>
</dbReference>
<evidence type="ECO:0000313" key="10">
    <source>
        <dbReference type="Proteomes" id="UP001204798"/>
    </source>
</evidence>
<dbReference type="SUPFAM" id="SSF56112">
    <property type="entry name" value="Protein kinase-like (PK-like)"/>
    <property type="match status" value="1"/>
</dbReference>
<organism evidence="9 10">
    <name type="scientific">Candidatus Fervidibacter sacchari</name>
    <dbReference type="NCBI Taxonomy" id="1448929"/>
    <lineage>
        <taxon>Bacteria</taxon>
        <taxon>Candidatus Fervidibacterota</taxon>
        <taxon>Candidatus Fervidibacter</taxon>
    </lineage>
</organism>
<dbReference type="PROSITE" id="PS50966">
    <property type="entry name" value="ZF_SWIM"/>
    <property type="match status" value="1"/>
</dbReference>
<keyword evidence="6" id="KW-1133">Transmembrane helix</keyword>
<accession>A0ABT2EV55</accession>
<keyword evidence="5" id="KW-0863">Zinc-finger</keyword>
<evidence type="ECO:0000259" key="8">
    <source>
        <dbReference type="PROSITE" id="PS50966"/>
    </source>
</evidence>
<dbReference type="InterPro" id="IPR007527">
    <property type="entry name" value="Znf_SWIM"/>
</dbReference>
<keyword evidence="4" id="KW-0067">ATP-binding</keyword>
<gene>
    <name evidence="9" type="ORF">M2350_003237</name>
</gene>
<dbReference type="EMBL" id="JANUCP010000007">
    <property type="protein sequence ID" value="MCS3920800.1"/>
    <property type="molecule type" value="Genomic_DNA"/>
</dbReference>
<dbReference type="PANTHER" id="PTHR43289:SF6">
    <property type="entry name" value="SERINE_THREONINE-PROTEIN KINASE NEKL-3"/>
    <property type="match status" value="1"/>
</dbReference>
<dbReference type="Pfam" id="PF00069">
    <property type="entry name" value="Pkinase"/>
    <property type="match status" value="1"/>
</dbReference>
<evidence type="ECO:0000256" key="6">
    <source>
        <dbReference type="SAM" id="Phobius"/>
    </source>
</evidence>
<feature type="transmembrane region" description="Helical" evidence="6">
    <location>
        <begin position="486"/>
        <end position="519"/>
    </location>
</feature>
<name>A0ABT2EV55_9BACT</name>
<evidence type="ECO:0000256" key="2">
    <source>
        <dbReference type="ARBA" id="ARBA00022741"/>
    </source>
</evidence>
<sequence>MTATGQKQLCPNPKCSAENDLRANMCPKCGTPQRQLLARGTVLRGRYKIEAVRGCGGFGAVYRATDLQTGQIVAIKENQRHQTFQRFEREGKLLMNLSHPNLPKVHEVFFDQTMGRAFLVMDFIDGETLDEMLGRLQRPLTWREAEPIFAQVFVALNHLHRNKIVHRDIKPSNIIVTKRYETVYSEVDDREEIIAPPPKLTEDHIAKLTDGKRFERGMNYWRDGWRLENLQRDGWTLTGNCWGDFNPITRDRRYYHLTVTLTPESISGQRCTCSDFRGRRLCKHLVALLLAWVHEPQRFKVVSEKKERRPVKRRVPRQVERQWVMLVDFGVAKVMEEVDPNRPRSSSIVAWTDGYSPPEQYASGVQVDARADQYALAATMVFALTGKTPEDAFTRMEKFRKGEQTLPAKPESVPESVWKAIEVAMKFEPSQRFGSVTDFWKEVQGHRKPPAEPTIFWKEMQGHHELSAEPAIANLRTMGLTLIWQAVLGAVTGAIFGAIGSAIVVSILIATVGAILSAIGLKPKGTISDAFVGITFLAIWGAIVGAIAGAIEAIEGVEKRKR</sequence>
<keyword evidence="1" id="KW-0808">Transferase</keyword>
<keyword evidence="3 9" id="KW-0418">Kinase</keyword>
<evidence type="ECO:0000256" key="5">
    <source>
        <dbReference type="PROSITE-ProRule" id="PRU00325"/>
    </source>
</evidence>
<keyword evidence="5" id="KW-0862">Zinc</keyword>
<dbReference type="RefSeq" id="WP_259100955.1">
    <property type="nucleotide sequence ID" value="NZ_CP130454.1"/>
</dbReference>
<comment type="caution">
    <text evidence="9">The sequence shown here is derived from an EMBL/GenBank/DDBJ whole genome shotgun (WGS) entry which is preliminary data.</text>
</comment>
<dbReference type="SMART" id="SM00220">
    <property type="entry name" value="S_TKc"/>
    <property type="match status" value="1"/>
</dbReference>
<feature type="transmembrane region" description="Helical" evidence="6">
    <location>
        <begin position="531"/>
        <end position="554"/>
    </location>
</feature>
<dbReference type="PANTHER" id="PTHR43289">
    <property type="entry name" value="MITOGEN-ACTIVATED PROTEIN KINASE KINASE KINASE 20-RELATED"/>
    <property type="match status" value="1"/>
</dbReference>
<dbReference type="InterPro" id="IPR011009">
    <property type="entry name" value="Kinase-like_dom_sf"/>
</dbReference>
<dbReference type="InterPro" id="IPR008271">
    <property type="entry name" value="Ser/Thr_kinase_AS"/>
</dbReference>
<dbReference type="PROSITE" id="PS50011">
    <property type="entry name" value="PROTEIN_KINASE_DOM"/>
    <property type="match status" value="1"/>
</dbReference>
<proteinExistence type="predicted"/>
<dbReference type="Gene3D" id="1.10.510.10">
    <property type="entry name" value="Transferase(Phosphotransferase) domain 1"/>
    <property type="match status" value="2"/>
</dbReference>
<keyword evidence="9" id="KW-0723">Serine/threonine-protein kinase</keyword>
<feature type="domain" description="SWIM-type" evidence="8">
    <location>
        <begin position="255"/>
        <end position="293"/>
    </location>
</feature>
<dbReference type="Pfam" id="PF04434">
    <property type="entry name" value="SWIM"/>
    <property type="match status" value="1"/>
</dbReference>
<evidence type="ECO:0000256" key="1">
    <source>
        <dbReference type="ARBA" id="ARBA00022679"/>
    </source>
</evidence>
<keyword evidence="2" id="KW-0547">Nucleotide-binding</keyword>
<keyword evidence="5" id="KW-0479">Metal-binding</keyword>
<keyword evidence="6" id="KW-0472">Membrane</keyword>
<dbReference type="Gene3D" id="3.30.200.20">
    <property type="entry name" value="Phosphorylase Kinase, domain 1"/>
    <property type="match status" value="1"/>
</dbReference>
<evidence type="ECO:0000256" key="4">
    <source>
        <dbReference type="ARBA" id="ARBA00022840"/>
    </source>
</evidence>
<keyword evidence="6" id="KW-0812">Transmembrane</keyword>
<evidence type="ECO:0000313" key="9">
    <source>
        <dbReference type="EMBL" id="MCS3920800.1"/>
    </source>
</evidence>
<dbReference type="CDD" id="cd14014">
    <property type="entry name" value="STKc_PknB_like"/>
    <property type="match status" value="1"/>
</dbReference>
<evidence type="ECO:0000256" key="3">
    <source>
        <dbReference type="ARBA" id="ARBA00022777"/>
    </source>
</evidence>
<dbReference type="GO" id="GO:0004674">
    <property type="term" value="F:protein serine/threonine kinase activity"/>
    <property type="evidence" value="ECO:0007669"/>
    <property type="project" value="UniProtKB-KW"/>
</dbReference>
<evidence type="ECO:0000259" key="7">
    <source>
        <dbReference type="PROSITE" id="PS50011"/>
    </source>
</evidence>
<protein>
    <submittedName>
        <fullName evidence="9">Serine/threonine protein kinase/ribosomal protein L40E</fullName>
    </submittedName>
</protein>
<keyword evidence="10" id="KW-1185">Reference proteome</keyword>
<dbReference type="InterPro" id="IPR000719">
    <property type="entry name" value="Prot_kinase_dom"/>
</dbReference>
<dbReference type="PROSITE" id="PS00108">
    <property type="entry name" value="PROTEIN_KINASE_ST"/>
    <property type="match status" value="1"/>
</dbReference>
<feature type="domain" description="Protein kinase" evidence="7">
    <location>
        <begin position="47"/>
        <end position="455"/>
    </location>
</feature>
<reference evidence="9 10" key="1">
    <citation type="submission" date="2022-08" db="EMBL/GenBank/DDBJ databases">
        <title>Bacterial and archaeal communities from various locations to study Microbial Dark Matter (Phase II).</title>
        <authorList>
            <person name="Stepanauskas R."/>
        </authorList>
    </citation>
    <scope>NUCLEOTIDE SEQUENCE [LARGE SCALE GENOMIC DNA]</scope>
    <source>
        <strain evidence="9 10">PD1</strain>
    </source>
</reference>